<sequence>MDRLKPLSNALLGKKPKLPLPQEPSPALSPTMAWDQPGAQGERQQPQTQDWCGMLFLQAGLQLAPCQASPPAWLTIPFVPVSSYPKTHKTYLHLQCSPWAPVASHSEAMCSQRGKELRLRPRSKETSPDGGSANIQPLSKG</sequence>
<evidence type="ECO:0000313" key="2">
    <source>
        <dbReference type="Proteomes" id="UP000515165"/>
    </source>
</evidence>
<name>A0A6J2B287_ZALCA</name>
<dbReference type="AlphaFoldDB" id="A0A6J2B287"/>
<evidence type="ECO:0000256" key="1">
    <source>
        <dbReference type="SAM" id="MobiDB-lite"/>
    </source>
</evidence>
<organism evidence="2 3">
    <name type="scientific">Zalophus californianus</name>
    <name type="common">California sealion</name>
    <dbReference type="NCBI Taxonomy" id="9704"/>
    <lineage>
        <taxon>Eukaryota</taxon>
        <taxon>Metazoa</taxon>
        <taxon>Chordata</taxon>
        <taxon>Craniata</taxon>
        <taxon>Vertebrata</taxon>
        <taxon>Euteleostomi</taxon>
        <taxon>Mammalia</taxon>
        <taxon>Eutheria</taxon>
        <taxon>Laurasiatheria</taxon>
        <taxon>Carnivora</taxon>
        <taxon>Caniformia</taxon>
        <taxon>Pinnipedia</taxon>
        <taxon>Otariidae</taxon>
        <taxon>Zalophus</taxon>
    </lineage>
</organism>
<feature type="region of interest" description="Disordered" evidence="1">
    <location>
        <begin position="111"/>
        <end position="141"/>
    </location>
</feature>
<protein>
    <submittedName>
        <fullName evidence="3">Testis-expressed protein 22 isoform X2</fullName>
    </submittedName>
</protein>
<dbReference type="CTD" id="647310"/>
<gene>
    <name evidence="3" type="primary">TEX22</name>
</gene>
<dbReference type="GeneID" id="113908848"/>
<evidence type="ECO:0000313" key="3">
    <source>
        <dbReference type="RefSeq" id="XP_027425176.1"/>
    </source>
</evidence>
<keyword evidence="2" id="KW-1185">Reference proteome</keyword>
<dbReference type="Proteomes" id="UP000515165">
    <property type="component" value="Chromosome 6"/>
</dbReference>
<accession>A0A6J2B287</accession>
<reference evidence="3" key="1">
    <citation type="submission" date="2025-08" db="UniProtKB">
        <authorList>
            <consortium name="RefSeq"/>
        </authorList>
    </citation>
    <scope>IDENTIFICATION</scope>
    <source>
        <tissue evidence="3">Blood</tissue>
    </source>
</reference>
<proteinExistence type="predicted"/>
<dbReference type="RefSeq" id="XP_027425176.1">
    <property type="nucleotide sequence ID" value="XM_027569375.1"/>
</dbReference>
<feature type="compositionally biased region" description="Basic and acidic residues" evidence="1">
    <location>
        <begin position="113"/>
        <end position="127"/>
    </location>
</feature>
<feature type="region of interest" description="Disordered" evidence="1">
    <location>
        <begin position="1"/>
        <end position="47"/>
    </location>
</feature>